<evidence type="ECO:0000256" key="1">
    <source>
        <dbReference type="SAM" id="MobiDB-lite"/>
    </source>
</evidence>
<sequence>MPPRPRTAAPSAPPPRPRVTSDLPLPGLRSATPRTPWPVRAGAVLWTFAVGAGVVAVATSAIDSTGLRDELYLSARAAAPKRTAAVLHDSVTVTIAAAAVFTGVVLLGVLIGTVLLNRRRRAALWVLPVAGVLALAAAVLDQNLVAGGATDLDRWSFLVFGACVLAGLVLLPVRASRAWLRRH</sequence>
<dbReference type="AlphaFoldDB" id="A0A853CDL3"/>
<name>A0A853CDL3_9ACTN</name>
<dbReference type="RefSeq" id="WP_179716133.1">
    <property type="nucleotide sequence ID" value="NZ_JACBZT010000001.1"/>
</dbReference>
<dbReference type="EMBL" id="JACBZT010000001">
    <property type="protein sequence ID" value="NYJ05487.1"/>
    <property type="molecule type" value="Genomic_DNA"/>
</dbReference>
<dbReference type="Proteomes" id="UP000541969">
    <property type="component" value="Unassembled WGS sequence"/>
</dbReference>
<proteinExistence type="predicted"/>
<feature type="transmembrane region" description="Helical" evidence="2">
    <location>
        <begin position="155"/>
        <end position="173"/>
    </location>
</feature>
<accession>A0A853CDL3</accession>
<evidence type="ECO:0000313" key="3">
    <source>
        <dbReference type="EMBL" id="NYJ05487.1"/>
    </source>
</evidence>
<feature type="transmembrane region" description="Helical" evidence="2">
    <location>
        <begin position="122"/>
        <end position="140"/>
    </location>
</feature>
<comment type="caution">
    <text evidence="3">The sequence shown here is derived from an EMBL/GenBank/DDBJ whole genome shotgun (WGS) entry which is preliminary data.</text>
</comment>
<keyword evidence="2" id="KW-0812">Transmembrane</keyword>
<evidence type="ECO:0000256" key="2">
    <source>
        <dbReference type="SAM" id="Phobius"/>
    </source>
</evidence>
<keyword evidence="2" id="KW-0472">Membrane</keyword>
<gene>
    <name evidence="3" type="ORF">GGQ55_001765</name>
</gene>
<feature type="compositionally biased region" description="Pro residues" evidence="1">
    <location>
        <begin position="1"/>
        <end position="17"/>
    </location>
</feature>
<keyword evidence="2" id="KW-1133">Transmembrane helix</keyword>
<organism evidence="3 4">
    <name type="scientific">Petropleomorpha daqingensis</name>
    <dbReference type="NCBI Taxonomy" id="2026353"/>
    <lineage>
        <taxon>Bacteria</taxon>
        <taxon>Bacillati</taxon>
        <taxon>Actinomycetota</taxon>
        <taxon>Actinomycetes</taxon>
        <taxon>Geodermatophilales</taxon>
        <taxon>Geodermatophilaceae</taxon>
        <taxon>Petropleomorpha</taxon>
    </lineage>
</organism>
<feature type="transmembrane region" description="Helical" evidence="2">
    <location>
        <begin position="91"/>
        <end position="115"/>
    </location>
</feature>
<reference evidence="3 4" key="1">
    <citation type="submission" date="2020-07" db="EMBL/GenBank/DDBJ databases">
        <title>Sequencing the genomes of 1000 actinobacteria strains.</title>
        <authorList>
            <person name="Klenk H.-P."/>
        </authorList>
    </citation>
    <scope>NUCLEOTIDE SEQUENCE [LARGE SCALE GENOMIC DNA]</scope>
    <source>
        <strain evidence="3 4">DSM 104001</strain>
    </source>
</reference>
<feature type="transmembrane region" description="Helical" evidence="2">
    <location>
        <begin position="43"/>
        <end position="62"/>
    </location>
</feature>
<protein>
    <submittedName>
        <fullName evidence="3">Uncharacterized protein</fullName>
    </submittedName>
</protein>
<feature type="region of interest" description="Disordered" evidence="1">
    <location>
        <begin position="1"/>
        <end position="31"/>
    </location>
</feature>
<evidence type="ECO:0000313" key="4">
    <source>
        <dbReference type="Proteomes" id="UP000541969"/>
    </source>
</evidence>
<keyword evidence="4" id="KW-1185">Reference proteome</keyword>